<dbReference type="STRING" id="1144275.COCOR_06776"/>
<dbReference type="InterPro" id="IPR023375">
    <property type="entry name" value="ADC_dom_sf"/>
</dbReference>
<evidence type="ECO:0000313" key="1">
    <source>
        <dbReference type="EMBL" id="AFE07119.1"/>
    </source>
</evidence>
<dbReference type="RefSeq" id="WP_014399562.1">
    <property type="nucleotide sequence ID" value="NC_017030.1"/>
</dbReference>
<protein>
    <recommendedName>
        <fullName evidence="3">Acetoacetate decarboxylase</fullName>
    </recommendedName>
</protein>
<organism evidence="1 2">
    <name type="scientific">Corallococcus coralloides (strain ATCC 25202 / DSM 2259 / NBRC 100086 / M2)</name>
    <name type="common">Myxococcus coralloides</name>
    <dbReference type="NCBI Taxonomy" id="1144275"/>
    <lineage>
        <taxon>Bacteria</taxon>
        <taxon>Pseudomonadati</taxon>
        <taxon>Myxococcota</taxon>
        <taxon>Myxococcia</taxon>
        <taxon>Myxococcales</taxon>
        <taxon>Cystobacterineae</taxon>
        <taxon>Myxococcaceae</taxon>
        <taxon>Corallococcus</taxon>
    </lineage>
</organism>
<evidence type="ECO:0008006" key="3">
    <source>
        <dbReference type="Google" id="ProtNLM"/>
    </source>
</evidence>
<dbReference type="Proteomes" id="UP000007587">
    <property type="component" value="Chromosome"/>
</dbReference>
<reference evidence="1 2" key="1">
    <citation type="journal article" date="2012" name="J. Bacteriol.">
        <title>Complete Genome Sequence of the Fruiting Myxobacterium Corallococcus coralloides DSM 2259.</title>
        <authorList>
            <person name="Huntley S."/>
            <person name="Zhang Y."/>
            <person name="Treuner-Lange A."/>
            <person name="Kneip S."/>
            <person name="Sensen C.W."/>
            <person name="Sogaard-Andersen L."/>
        </authorList>
    </citation>
    <scope>NUCLEOTIDE SEQUENCE [LARGE SCALE GENOMIC DNA]</scope>
    <source>
        <strain evidence="2">ATCC 25202 / DSM 2259 / NBRC 100086 / M2</strain>
    </source>
</reference>
<gene>
    <name evidence="1" type="ordered locus">COCOR_06776</name>
</gene>
<dbReference type="EMBL" id="CP003389">
    <property type="protein sequence ID" value="AFE07119.1"/>
    <property type="molecule type" value="Genomic_DNA"/>
</dbReference>
<dbReference type="HOGENOM" id="CLU_054908_0_0_7"/>
<accession>H8MZE0</accession>
<dbReference type="KEGG" id="ccx:COCOR_06776"/>
<dbReference type="OrthoDB" id="8479876at2"/>
<sequence>MNDNAYPPYVSDRGHGEVSMALPGVVQDGLMFLFAFPADATRLQQLVDRFLNQPAGGAVHYTVVGPSVFLSFLQGRLTSGGEAVGWVEDRECAFWVLLEARTGANGPPRYVGWMPYIIIDNFEGMATGREVWGYRKGLGQVVLPSVPQGPYDFAASTCIFPVLSPDTQGRVSTLIRLRGEPGAAVTEGGPTFQDPEALADALEAAGLQDKPGAVGGAPPLRRLLALLRNLLTRQVPVVNLKQFRDARDSSRACYQALIEGPLTVTRFRGAGLLRSDFTLALTPCQSHPIAADLGLQPQTRASFGLWMRLDFNVGPGQEVWKASGDGA</sequence>
<keyword evidence="2" id="KW-1185">Reference proteome</keyword>
<dbReference type="eggNOG" id="COG3349">
    <property type="taxonomic scope" value="Bacteria"/>
</dbReference>
<reference evidence="2" key="2">
    <citation type="submission" date="2012-03" db="EMBL/GenBank/DDBJ databases">
        <title>Genome sequence of the fruiting myxobacterium Corallococcus coralloides DSM 2259.</title>
        <authorList>
            <person name="Huntley S."/>
            <person name="Zhang Y."/>
            <person name="Treuner-Lange A."/>
            <person name="Sensen C.W."/>
            <person name="Sogaard-Andersen L."/>
        </authorList>
    </citation>
    <scope>NUCLEOTIDE SEQUENCE [LARGE SCALE GENOMIC DNA]</scope>
    <source>
        <strain evidence="2">ATCC 25202 / DSM 2259 / NBRC 100086 / M2</strain>
    </source>
</reference>
<name>H8MZE0_CORCM</name>
<evidence type="ECO:0000313" key="2">
    <source>
        <dbReference type="Proteomes" id="UP000007587"/>
    </source>
</evidence>
<proteinExistence type="predicted"/>
<dbReference type="InParanoid" id="H8MZE0"/>
<dbReference type="AlphaFoldDB" id="H8MZE0"/>
<dbReference type="Gene3D" id="2.40.400.10">
    <property type="entry name" value="Acetoacetate decarboxylase-like"/>
    <property type="match status" value="1"/>
</dbReference>
<dbReference type="SUPFAM" id="SSF160104">
    <property type="entry name" value="Acetoacetate decarboxylase-like"/>
    <property type="match status" value="1"/>
</dbReference>